<evidence type="ECO:0000256" key="2">
    <source>
        <dbReference type="SAM" id="MobiDB-lite"/>
    </source>
</evidence>
<dbReference type="GO" id="GO:0005634">
    <property type="term" value="C:nucleus"/>
    <property type="evidence" value="ECO:0007669"/>
    <property type="project" value="UniProtKB-ARBA"/>
</dbReference>
<keyword evidence="5" id="KW-1185">Reference proteome</keyword>
<dbReference type="PROSITE" id="PS50994">
    <property type="entry name" value="INTEGRASE"/>
    <property type="match status" value="1"/>
</dbReference>
<evidence type="ECO:0000256" key="1">
    <source>
        <dbReference type="ARBA" id="ARBA00022884"/>
    </source>
</evidence>
<dbReference type="InterPro" id="IPR012337">
    <property type="entry name" value="RNaseH-like_sf"/>
</dbReference>
<reference evidence="4" key="1">
    <citation type="submission" date="2021-03" db="EMBL/GenBank/DDBJ databases">
        <title>Draft genome sequence of rust myrtle Austropuccinia psidii MF-1, a brazilian biotype.</title>
        <authorList>
            <person name="Quecine M.C."/>
            <person name="Pachon D.M.R."/>
            <person name="Bonatelli M.L."/>
            <person name="Correr F.H."/>
            <person name="Franceschini L.M."/>
            <person name="Leite T.F."/>
            <person name="Margarido G.R.A."/>
            <person name="Almeida C.A."/>
            <person name="Ferrarezi J.A."/>
            <person name="Labate C.A."/>
        </authorList>
    </citation>
    <scope>NUCLEOTIDE SEQUENCE</scope>
    <source>
        <strain evidence="4">MF-1</strain>
    </source>
</reference>
<evidence type="ECO:0000313" key="5">
    <source>
        <dbReference type="Proteomes" id="UP000765509"/>
    </source>
</evidence>
<dbReference type="InterPro" id="IPR001584">
    <property type="entry name" value="Integrase_cat-core"/>
</dbReference>
<dbReference type="PANTHER" id="PTHR37984:SF15">
    <property type="entry name" value="INTEGRASE CATALYTIC DOMAIN-CONTAINING PROTEIN"/>
    <property type="match status" value="1"/>
</dbReference>
<dbReference type="AlphaFoldDB" id="A0A9Q3KWA5"/>
<dbReference type="Gene3D" id="3.30.420.10">
    <property type="entry name" value="Ribonuclease H-like superfamily/Ribonuclease H"/>
    <property type="match status" value="1"/>
</dbReference>
<protein>
    <recommendedName>
        <fullName evidence="3">Integrase catalytic domain-containing protein</fullName>
    </recommendedName>
</protein>
<dbReference type="EMBL" id="AVOT02129767">
    <property type="protein sequence ID" value="MBW0588222.1"/>
    <property type="molecule type" value="Genomic_DNA"/>
</dbReference>
<dbReference type="GO" id="GO:0003723">
    <property type="term" value="F:RNA binding"/>
    <property type="evidence" value="ECO:0007669"/>
    <property type="project" value="UniProtKB-KW"/>
</dbReference>
<sequence length="318" mass="36550">MDAVYIKSGRWKYLVVARDEFAGLPETVALKRLIAKSVSEWFMSEWICRYGAPKEVTVEQGAEFGKELQEAVKRAGSIIRITTPYYSESQGMVERRNKQLKDAPVKLCGENGSQWKEYLPIVTLADRISTKGTTGYSPFELQFGQQAVLPIDIETNTYLAIEWNKISTREELLEARTIQIAEKEETRLAAAEKLRDSRHKSVQYLDKKMAHRLRNPLEPGDLILVYNKPLESQWGLFFKNHWNGPYRVINQINNGPYELEELDGTKITRKFAASHIKRFYPRGNKVQSSTESENDSSEEIEDEDLISEGEEIDQNGYD</sequence>
<evidence type="ECO:0000313" key="4">
    <source>
        <dbReference type="EMBL" id="MBW0588222.1"/>
    </source>
</evidence>
<dbReference type="InterPro" id="IPR036397">
    <property type="entry name" value="RNaseH_sf"/>
</dbReference>
<keyword evidence="1" id="KW-0694">RNA-binding</keyword>
<dbReference type="GO" id="GO:0015074">
    <property type="term" value="P:DNA integration"/>
    <property type="evidence" value="ECO:0007669"/>
    <property type="project" value="InterPro"/>
</dbReference>
<dbReference type="SUPFAM" id="SSF53098">
    <property type="entry name" value="Ribonuclease H-like"/>
    <property type="match status" value="1"/>
</dbReference>
<feature type="compositionally biased region" description="Acidic residues" evidence="2">
    <location>
        <begin position="292"/>
        <end position="318"/>
    </location>
</feature>
<comment type="caution">
    <text evidence="4">The sequence shown here is derived from an EMBL/GenBank/DDBJ whole genome shotgun (WGS) entry which is preliminary data.</text>
</comment>
<dbReference type="OrthoDB" id="444848at2759"/>
<organism evidence="4 5">
    <name type="scientific">Austropuccinia psidii MF-1</name>
    <dbReference type="NCBI Taxonomy" id="1389203"/>
    <lineage>
        <taxon>Eukaryota</taxon>
        <taxon>Fungi</taxon>
        <taxon>Dikarya</taxon>
        <taxon>Basidiomycota</taxon>
        <taxon>Pucciniomycotina</taxon>
        <taxon>Pucciniomycetes</taxon>
        <taxon>Pucciniales</taxon>
        <taxon>Sphaerophragmiaceae</taxon>
        <taxon>Austropuccinia</taxon>
    </lineage>
</organism>
<name>A0A9Q3KWA5_9BASI</name>
<dbReference type="PANTHER" id="PTHR37984">
    <property type="entry name" value="PROTEIN CBG26694"/>
    <property type="match status" value="1"/>
</dbReference>
<accession>A0A9Q3KWA5</accession>
<feature type="domain" description="Integrase catalytic" evidence="3">
    <location>
        <begin position="1"/>
        <end position="146"/>
    </location>
</feature>
<feature type="region of interest" description="Disordered" evidence="2">
    <location>
        <begin position="282"/>
        <end position="318"/>
    </location>
</feature>
<dbReference type="InterPro" id="IPR050951">
    <property type="entry name" value="Retrovirus_Pol_polyprotein"/>
</dbReference>
<proteinExistence type="predicted"/>
<evidence type="ECO:0000259" key="3">
    <source>
        <dbReference type="PROSITE" id="PS50994"/>
    </source>
</evidence>
<dbReference type="Proteomes" id="UP000765509">
    <property type="component" value="Unassembled WGS sequence"/>
</dbReference>
<gene>
    <name evidence="4" type="ORF">O181_127937</name>
</gene>